<keyword evidence="1" id="KW-1133">Transmembrane helix</keyword>
<dbReference type="HOGENOM" id="CLU_2993532_0_0_6"/>
<dbReference type="AlphaFoldDB" id="A4BJZ9"/>
<gene>
    <name evidence="2" type="ORF">MED297_04669</name>
</gene>
<evidence type="ECO:0000256" key="1">
    <source>
        <dbReference type="SAM" id="Phobius"/>
    </source>
</evidence>
<feature type="transmembrane region" description="Helical" evidence="1">
    <location>
        <begin position="6"/>
        <end position="24"/>
    </location>
</feature>
<reference evidence="2 3" key="1">
    <citation type="submission" date="2006-02" db="EMBL/GenBank/DDBJ databases">
        <authorList>
            <person name="Pinhassi J."/>
            <person name="Pedros-Alio C."/>
            <person name="Ferriera S."/>
            <person name="Johnson J."/>
            <person name="Kravitz S."/>
            <person name="Halpern A."/>
            <person name="Remington K."/>
            <person name="Beeson K."/>
            <person name="Tran B."/>
            <person name="Rogers Y.-H."/>
            <person name="Friedman R."/>
            <person name="Venter J.C."/>
        </authorList>
    </citation>
    <scope>NUCLEOTIDE SEQUENCE [LARGE SCALE GENOMIC DNA]</scope>
    <source>
        <strain evidence="2 3">MED297</strain>
    </source>
</reference>
<keyword evidence="3" id="KW-1185">Reference proteome</keyword>
<comment type="caution">
    <text evidence="2">The sequence shown here is derived from an EMBL/GenBank/DDBJ whole genome shotgun (WGS) entry which is preliminary data.</text>
</comment>
<proteinExistence type="predicted"/>
<keyword evidence="1" id="KW-0472">Membrane</keyword>
<evidence type="ECO:0000313" key="2">
    <source>
        <dbReference type="EMBL" id="EAR07532.1"/>
    </source>
</evidence>
<protein>
    <submittedName>
        <fullName evidence="2">Uncharacterized protein</fullName>
    </submittedName>
</protein>
<dbReference type="Proteomes" id="UP000005953">
    <property type="component" value="Unassembled WGS sequence"/>
</dbReference>
<sequence>MSFEIVFIAVSIALGVFAIVTIAFEYSKRKPEEKVLPKGIVYRDKMVVGLLKEKQLF</sequence>
<dbReference type="EMBL" id="AAOE01000039">
    <property type="protein sequence ID" value="EAR07532.1"/>
    <property type="molecule type" value="Genomic_DNA"/>
</dbReference>
<accession>A4BJZ9</accession>
<name>A4BJZ9_9GAMM</name>
<organism evidence="2 3">
    <name type="scientific">Reinekea blandensis MED297</name>
    <dbReference type="NCBI Taxonomy" id="314283"/>
    <lineage>
        <taxon>Bacteria</taxon>
        <taxon>Pseudomonadati</taxon>
        <taxon>Pseudomonadota</taxon>
        <taxon>Gammaproteobacteria</taxon>
        <taxon>Oceanospirillales</taxon>
        <taxon>Saccharospirillaceae</taxon>
        <taxon>Reinekea</taxon>
    </lineage>
</organism>
<evidence type="ECO:0000313" key="3">
    <source>
        <dbReference type="Proteomes" id="UP000005953"/>
    </source>
</evidence>
<keyword evidence="1" id="KW-0812">Transmembrane</keyword>